<dbReference type="PANTHER" id="PTHR45648">
    <property type="entry name" value="GDSL LIPASE/ACYLHYDROLASE FAMILY PROTEIN (AFU_ORTHOLOGUE AFUA_4G14700)"/>
    <property type="match status" value="1"/>
</dbReference>
<feature type="chain" id="PRO_5034802758" description="Carbohydrate esterase family 16 protein" evidence="2">
    <location>
        <begin position="23"/>
        <end position="298"/>
    </location>
</feature>
<sequence>MVTIRAFTALGSVLAFSCSASALTWGSTKYFFVFGDSYTTTGYNVSAGINSPTPGWTSSNGPNWVQYLGSTYNVTDTKVYNLAYGGATTDSKLVTPYLPTVQSFVDQVSLFSKYFSPVPPEAAWNSDNSLFGGNSWWWSNVTQAGFHKTLLDRYFSQVDELYNRGARSFLFLNVPPLERAPLFIEQGATTIKAVGASTDDFNKQLAQRVKQFQSTHKGLGQVTLYDAHKMFNVQLDNAEVLGFVNKTGYNAAYQNGTPESTYQVAGSKPVSSYFWLNSLHPTFGVHDIMARAISTVLS</sequence>
<dbReference type="SUPFAM" id="SSF52266">
    <property type="entry name" value="SGNH hydrolase"/>
    <property type="match status" value="1"/>
</dbReference>
<evidence type="ECO:0000256" key="2">
    <source>
        <dbReference type="SAM" id="SignalP"/>
    </source>
</evidence>
<dbReference type="GO" id="GO:0016788">
    <property type="term" value="F:hydrolase activity, acting on ester bonds"/>
    <property type="evidence" value="ECO:0007669"/>
    <property type="project" value="InterPro"/>
</dbReference>
<name>A0A8H3CVZ7_9AGAM</name>
<protein>
    <recommendedName>
        <fullName evidence="5">Carbohydrate esterase family 16 protein</fullName>
    </recommendedName>
</protein>
<dbReference type="Gene3D" id="3.40.50.1110">
    <property type="entry name" value="SGNH hydrolase"/>
    <property type="match status" value="1"/>
</dbReference>
<dbReference type="InterPro" id="IPR051058">
    <property type="entry name" value="GDSL_Est/Lipase"/>
</dbReference>
<evidence type="ECO:0008006" key="5">
    <source>
        <dbReference type="Google" id="ProtNLM"/>
    </source>
</evidence>
<dbReference type="PROSITE" id="PS51257">
    <property type="entry name" value="PROKAR_LIPOPROTEIN"/>
    <property type="match status" value="1"/>
</dbReference>
<dbReference type="Pfam" id="PF00657">
    <property type="entry name" value="Lipase_GDSL"/>
    <property type="match status" value="1"/>
</dbReference>
<organism evidence="3 4">
    <name type="scientific">Rhizoctonia solani</name>
    <dbReference type="NCBI Taxonomy" id="456999"/>
    <lineage>
        <taxon>Eukaryota</taxon>
        <taxon>Fungi</taxon>
        <taxon>Dikarya</taxon>
        <taxon>Basidiomycota</taxon>
        <taxon>Agaricomycotina</taxon>
        <taxon>Agaricomycetes</taxon>
        <taxon>Cantharellales</taxon>
        <taxon>Ceratobasidiaceae</taxon>
        <taxon>Rhizoctonia</taxon>
    </lineage>
</organism>
<keyword evidence="1" id="KW-0378">Hydrolase</keyword>
<reference evidence="3" key="1">
    <citation type="submission" date="2021-01" db="EMBL/GenBank/DDBJ databases">
        <authorList>
            <person name="Kaushik A."/>
        </authorList>
    </citation>
    <scope>NUCLEOTIDE SEQUENCE</scope>
    <source>
        <strain evidence="3">AG4-R118</strain>
    </source>
</reference>
<dbReference type="PANTHER" id="PTHR45648:SF85">
    <property type="entry name" value="A, PUTATIVE (AFU_ORTHOLOGUE AFUA_2G10760)-RELATED"/>
    <property type="match status" value="1"/>
</dbReference>
<dbReference type="AlphaFoldDB" id="A0A8H3CVZ7"/>
<comment type="caution">
    <text evidence="3">The sequence shown here is derived from an EMBL/GenBank/DDBJ whole genome shotgun (WGS) entry which is preliminary data.</text>
</comment>
<accession>A0A8H3CVZ7</accession>
<evidence type="ECO:0000313" key="3">
    <source>
        <dbReference type="EMBL" id="CAE6502737.1"/>
    </source>
</evidence>
<keyword evidence="2" id="KW-0732">Signal</keyword>
<gene>
    <name evidence="3" type="ORF">RDB_LOCUS155659</name>
</gene>
<dbReference type="EMBL" id="CAJMWX010001705">
    <property type="protein sequence ID" value="CAE6502737.1"/>
    <property type="molecule type" value="Genomic_DNA"/>
</dbReference>
<evidence type="ECO:0000313" key="4">
    <source>
        <dbReference type="Proteomes" id="UP000663888"/>
    </source>
</evidence>
<evidence type="ECO:0000256" key="1">
    <source>
        <dbReference type="ARBA" id="ARBA00022801"/>
    </source>
</evidence>
<dbReference type="InterPro" id="IPR001087">
    <property type="entry name" value="GDSL"/>
</dbReference>
<dbReference type="Proteomes" id="UP000663888">
    <property type="component" value="Unassembled WGS sequence"/>
</dbReference>
<proteinExistence type="predicted"/>
<dbReference type="InterPro" id="IPR036514">
    <property type="entry name" value="SGNH_hydro_sf"/>
</dbReference>
<dbReference type="CDD" id="cd01846">
    <property type="entry name" value="fatty_acyltransferase_like"/>
    <property type="match status" value="1"/>
</dbReference>
<feature type="signal peptide" evidence="2">
    <location>
        <begin position="1"/>
        <end position="22"/>
    </location>
</feature>